<dbReference type="Gene3D" id="3.10.20.30">
    <property type="match status" value="1"/>
</dbReference>
<reference evidence="5 6" key="1">
    <citation type="journal article" date="2017" name="Nat. Ecol. Evol.">
        <title>Scallop genome provides insights into evolution of bilaterian karyotype and development.</title>
        <authorList>
            <person name="Wang S."/>
            <person name="Zhang J."/>
            <person name="Jiao W."/>
            <person name="Li J."/>
            <person name="Xun X."/>
            <person name="Sun Y."/>
            <person name="Guo X."/>
            <person name="Huan P."/>
            <person name="Dong B."/>
            <person name="Zhang L."/>
            <person name="Hu X."/>
            <person name="Sun X."/>
            <person name="Wang J."/>
            <person name="Zhao C."/>
            <person name="Wang Y."/>
            <person name="Wang D."/>
            <person name="Huang X."/>
            <person name="Wang R."/>
            <person name="Lv J."/>
            <person name="Li Y."/>
            <person name="Zhang Z."/>
            <person name="Liu B."/>
            <person name="Lu W."/>
            <person name="Hui Y."/>
            <person name="Liang J."/>
            <person name="Zhou Z."/>
            <person name="Hou R."/>
            <person name="Li X."/>
            <person name="Liu Y."/>
            <person name="Li H."/>
            <person name="Ning X."/>
            <person name="Lin Y."/>
            <person name="Zhao L."/>
            <person name="Xing Q."/>
            <person name="Dou J."/>
            <person name="Li Y."/>
            <person name="Mao J."/>
            <person name="Guo H."/>
            <person name="Dou H."/>
            <person name="Li T."/>
            <person name="Mu C."/>
            <person name="Jiang W."/>
            <person name="Fu Q."/>
            <person name="Fu X."/>
            <person name="Miao Y."/>
            <person name="Liu J."/>
            <person name="Yu Q."/>
            <person name="Li R."/>
            <person name="Liao H."/>
            <person name="Li X."/>
            <person name="Kong Y."/>
            <person name="Jiang Z."/>
            <person name="Chourrout D."/>
            <person name="Li R."/>
            <person name="Bao Z."/>
        </authorList>
    </citation>
    <scope>NUCLEOTIDE SEQUENCE [LARGE SCALE GENOMIC DNA]</scope>
    <source>
        <strain evidence="5 6">PY_sf001</strain>
    </source>
</reference>
<dbReference type="PROSITE" id="PS51710">
    <property type="entry name" value="G_OBG"/>
    <property type="match status" value="1"/>
</dbReference>
<dbReference type="CDD" id="cd17231">
    <property type="entry name" value="TGS_DRG2"/>
    <property type="match status" value="1"/>
</dbReference>
<dbReference type="PROSITE" id="PS00905">
    <property type="entry name" value="GTP1_OBG"/>
    <property type="match status" value="1"/>
</dbReference>
<evidence type="ECO:0000313" key="5">
    <source>
        <dbReference type="EMBL" id="OWF39379.1"/>
    </source>
</evidence>
<dbReference type="FunFam" id="3.10.20.30:FF:000016">
    <property type="entry name" value="Developmentally-regulated GTP-binding protein 2"/>
    <property type="match status" value="1"/>
</dbReference>
<evidence type="ECO:0000259" key="4">
    <source>
        <dbReference type="PROSITE" id="PS51880"/>
    </source>
</evidence>
<dbReference type="InterPro" id="IPR006073">
    <property type="entry name" value="GTP-bd"/>
</dbReference>
<comment type="caution">
    <text evidence="5">The sequence shown here is derived from an EMBL/GenBank/DDBJ whole genome shotgun (WGS) entry which is preliminary data.</text>
</comment>
<dbReference type="Gene3D" id="6.10.140.1070">
    <property type="match status" value="2"/>
</dbReference>
<gene>
    <name evidence="5" type="ORF">KP79_PYT05287</name>
</gene>
<dbReference type="AlphaFoldDB" id="A0A210PSB6"/>
<dbReference type="FunFam" id="3.40.50.300:FF:000740">
    <property type="entry name" value="Putative GTP-binding protein 1"/>
    <property type="match status" value="1"/>
</dbReference>
<evidence type="ECO:0000259" key="3">
    <source>
        <dbReference type="PROSITE" id="PS51710"/>
    </source>
</evidence>
<dbReference type="PRINTS" id="PR00326">
    <property type="entry name" value="GTP1OBG"/>
</dbReference>
<dbReference type="InterPro" id="IPR031167">
    <property type="entry name" value="G_OBG"/>
</dbReference>
<dbReference type="Proteomes" id="UP000242188">
    <property type="component" value="Unassembled WGS sequence"/>
</dbReference>
<dbReference type="InterPro" id="IPR012676">
    <property type="entry name" value="TGS-like"/>
</dbReference>
<keyword evidence="1" id="KW-0547">Nucleotide-binding</keyword>
<dbReference type="PANTHER" id="PTHR43127">
    <property type="entry name" value="DEVELOPMENTALLY-REGULATED GTP-BINDING PROTEIN 2"/>
    <property type="match status" value="1"/>
</dbReference>
<dbReference type="Pfam" id="PF02824">
    <property type="entry name" value="TGS"/>
    <property type="match status" value="1"/>
</dbReference>
<dbReference type="EMBL" id="NEDP02005529">
    <property type="protein sequence ID" value="OWF39379.1"/>
    <property type="molecule type" value="Genomic_DNA"/>
</dbReference>
<dbReference type="InterPro" id="IPR006074">
    <property type="entry name" value="GTP1-OBG_CS"/>
</dbReference>
<dbReference type="SUPFAM" id="SSF52540">
    <property type="entry name" value="P-loop containing nucleoside triphosphate hydrolases"/>
    <property type="match status" value="1"/>
</dbReference>
<evidence type="ECO:0000256" key="1">
    <source>
        <dbReference type="ARBA" id="ARBA00022741"/>
    </source>
</evidence>
<dbReference type="InterPro" id="IPR004095">
    <property type="entry name" value="TGS"/>
</dbReference>
<feature type="domain" description="OBG-type G" evidence="3">
    <location>
        <begin position="63"/>
        <end position="288"/>
    </location>
</feature>
<name>A0A210PSB6_MIZYE</name>
<dbReference type="PROSITE" id="PS51880">
    <property type="entry name" value="TGS"/>
    <property type="match status" value="1"/>
</dbReference>
<dbReference type="GO" id="GO:0005525">
    <property type="term" value="F:GTP binding"/>
    <property type="evidence" value="ECO:0007669"/>
    <property type="project" value="UniProtKB-KW"/>
</dbReference>
<organism evidence="5 6">
    <name type="scientific">Mizuhopecten yessoensis</name>
    <name type="common">Japanese scallop</name>
    <name type="synonym">Patinopecten yessoensis</name>
    <dbReference type="NCBI Taxonomy" id="6573"/>
    <lineage>
        <taxon>Eukaryota</taxon>
        <taxon>Metazoa</taxon>
        <taxon>Spiralia</taxon>
        <taxon>Lophotrochozoa</taxon>
        <taxon>Mollusca</taxon>
        <taxon>Bivalvia</taxon>
        <taxon>Autobranchia</taxon>
        <taxon>Pteriomorphia</taxon>
        <taxon>Pectinida</taxon>
        <taxon>Pectinoidea</taxon>
        <taxon>Pectinidae</taxon>
        <taxon>Mizuhopecten</taxon>
    </lineage>
</organism>
<protein>
    <submittedName>
        <fullName evidence="5">Developmentally-regulated GTP-binding protein 2</fullName>
    </submittedName>
</protein>
<sequence>MGILEKIGEIEREISRTQKNKATEYHLGLLKAKLAKYRQQLIEPTGKPGAKGEGFDVMKSGDARVALIGFPSVGKSTLLNTLTATHSESANYEFTTLTCIPGVIEYNGANIQLLDLPGIIEGAAAGKGRGRQVIAVARTADVVIMMLDATKKEIQRELLTKELESVGIRLNKQKPNIYFKQKKGGGISFNSTLPLTKCNEKLVQMILHEWKIFNAEVLFREDCTSDDFVDVILGSRVYLECIYVYNKIDQISIEEVDRLARMPDTVVVSCNVKLNLDYLLETVWEYLALVRVYTKKRGERPDFDGGLILRRGCTVEHVCHLIHRTIVNTFKYALVWGTSVKYSPQRVGLNHLMNHDDVIQIVKK</sequence>
<dbReference type="InterPro" id="IPR012675">
    <property type="entry name" value="Beta-grasp_dom_sf"/>
</dbReference>
<dbReference type="InterPro" id="IPR027417">
    <property type="entry name" value="P-loop_NTPase"/>
</dbReference>
<dbReference type="Pfam" id="PF01926">
    <property type="entry name" value="MMR_HSR1"/>
    <property type="match status" value="1"/>
</dbReference>
<dbReference type="InterPro" id="IPR031662">
    <property type="entry name" value="GTP-binding_2"/>
</dbReference>
<dbReference type="CDD" id="cd01896">
    <property type="entry name" value="DRG"/>
    <property type="match status" value="1"/>
</dbReference>
<dbReference type="InterPro" id="IPR005225">
    <property type="entry name" value="Small_GTP-bd"/>
</dbReference>
<evidence type="ECO:0000256" key="2">
    <source>
        <dbReference type="ARBA" id="ARBA00023134"/>
    </source>
</evidence>
<keyword evidence="6" id="KW-1185">Reference proteome</keyword>
<dbReference type="NCBIfam" id="TIGR00231">
    <property type="entry name" value="small_GTP"/>
    <property type="match status" value="1"/>
</dbReference>
<dbReference type="OrthoDB" id="18648at2759"/>
<proteinExistence type="predicted"/>
<dbReference type="STRING" id="6573.A0A210PSB6"/>
<dbReference type="SUPFAM" id="SSF81271">
    <property type="entry name" value="TGS-like"/>
    <property type="match status" value="1"/>
</dbReference>
<dbReference type="GO" id="GO:0003924">
    <property type="term" value="F:GTPase activity"/>
    <property type="evidence" value="ECO:0007669"/>
    <property type="project" value="InterPro"/>
</dbReference>
<dbReference type="Pfam" id="PF16897">
    <property type="entry name" value="MMR_HSR1_Xtn"/>
    <property type="match status" value="1"/>
</dbReference>
<keyword evidence="2" id="KW-0342">GTP-binding</keyword>
<feature type="domain" description="TGS" evidence="4">
    <location>
        <begin position="288"/>
        <end position="363"/>
    </location>
</feature>
<dbReference type="InterPro" id="IPR045001">
    <property type="entry name" value="DRG"/>
</dbReference>
<evidence type="ECO:0000313" key="6">
    <source>
        <dbReference type="Proteomes" id="UP000242188"/>
    </source>
</evidence>
<accession>A0A210PSB6</accession>